<dbReference type="InterPro" id="IPR007813">
    <property type="entry name" value="PilN"/>
</dbReference>
<feature type="transmembrane region" description="Helical" evidence="1">
    <location>
        <begin position="204"/>
        <end position="224"/>
    </location>
</feature>
<gene>
    <name evidence="2" type="ORF">ACFFGG_06985</name>
</gene>
<keyword evidence="1" id="KW-0472">Membrane</keyword>
<keyword evidence="1" id="KW-0812">Transmembrane</keyword>
<reference evidence="2 3" key="1">
    <citation type="submission" date="2024-09" db="EMBL/GenBank/DDBJ databases">
        <authorList>
            <person name="Sun Q."/>
            <person name="Mori K."/>
        </authorList>
    </citation>
    <scope>NUCLEOTIDE SEQUENCE [LARGE SCALE GENOMIC DNA]</scope>
    <source>
        <strain evidence="2 3">NCAIM B.02336</strain>
    </source>
</reference>
<dbReference type="Proteomes" id="UP001589834">
    <property type="component" value="Unassembled WGS sequence"/>
</dbReference>
<evidence type="ECO:0000313" key="2">
    <source>
        <dbReference type="EMBL" id="MFC0592296.1"/>
    </source>
</evidence>
<dbReference type="InterPro" id="IPR052534">
    <property type="entry name" value="Extracell_DNA_Util/SecSys_Comp"/>
</dbReference>
<dbReference type="RefSeq" id="WP_377481463.1">
    <property type="nucleotide sequence ID" value="NZ_JBHLTN010000014.1"/>
</dbReference>
<comment type="caution">
    <text evidence="2">The sequence shown here is derived from an EMBL/GenBank/DDBJ whole genome shotgun (WGS) entry which is preliminary data.</text>
</comment>
<evidence type="ECO:0000256" key="1">
    <source>
        <dbReference type="SAM" id="Phobius"/>
    </source>
</evidence>
<dbReference type="EMBL" id="JBHLTN010000014">
    <property type="protein sequence ID" value="MFC0592296.1"/>
    <property type="molecule type" value="Genomic_DNA"/>
</dbReference>
<keyword evidence="1" id="KW-1133">Transmembrane helix</keyword>
<accession>A0ABV6PR25</accession>
<dbReference type="Pfam" id="PF05137">
    <property type="entry name" value="PilN"/>
    <property type="match status" value="1"/>
</dbReference>
<name>A0ABV6PR25_9BURK</name>
<dbReference type="PANTHER" id="PTHR40278:SF1">
    <property type="entry name" value="DNA UTILIZATION PROTEIN HOFN"/>
    <property type="match status" value="1"/>
</dbReference>
<sequence length="363" mass="39001">MNPIRTDNRPAFGVDFAQWLRQWQAAGAMLLEWPPLRRLLLPQVPIALHQPDGSSSAWLATGELACPVVSGPGDGAAVQVLQLPVDRVLERSLTLPRLAPVDVTQAVQLDVAAASPFGAEQTVWGFCTRRIGGERLRVDVAIAARQQVEQNLYEAKLASSTPTEVWVLTGPVPDDAGAVRPIVLRGFGEGARQQITRRGLTRHLGLAALALALLAALVVTPTALQRERARQAVRSFDALQKQAAPQLAQREALLRRLERVQAVSDLLGQQLALPPVLDLLTRTVPDDAWLTSLRVDGNKLVLNGQASDAAALVQRLSAQPGAHEVRLASPATRGAGAAKETFIIELKLDARRYGPVSTGKEAS</sequence>
<protein>
    <submittedName>
        <fullName evidence="2">PilN domain-containing protein</fullName>
    </submittedName>
</protein>
<organism evidence="2 3">
    <name type="scientific">Ottowia pentelensis</name>
    <dbReference type="NCBI Taxonomy" id="511108"/>
    <lineage>
        <taxon>Bacteria</taxon>
        <taxon>Pseudomonadati</taxon>
        <taxon>Pseudomonadota</taxon>
        <taxon>Betaproteobacteria</taxon>
        <taxon>Burkholderiales</taxon>
        <taxon>Comamonadaceae</taxon>
        <taxon>Ottowia</taxon>
    </lineage>
</organism>
<evidence type="ECO:0000313" key="3">
    <source>
        <dbReference type="Proteomes" id="UP001589834"/>
    </source>
</evidence>
<keyword evidence="3" id="KW-1185">Reference proteome</keyword>
<dbReference type="PANTHER" id="PTHR40278">
    <property type="entry name" value="DNA UTILIZATION PROTEIN HOFN"/>
    <property type="match status" value="1"/>
</dbReference>
<proteinExistence type="predicted"/>